<dbReference type="Proteomes" id="UP000000560">
    <property type="component" value="Chromosome IV"/>
</dbReference>
<dbReference type="HOGENOM" id="CLU_1441045_0_0_1"/>
<name>Q5AV51_EMENI</name>
<accession>Q5AV51</accession>
<protein>
    <submittedName>
        <fullName evidence="1">Uncharacterized protein</fullName>
    </submittedName>
</protein>
<reference evidence="2" key="1">
    <citation type="journal article" date="2005" name="Nature">
        <title>Sequencing of Aspergillus nidulans and comparative analysis with A. fumigatus and A. oryzae.</title>
        <authorList>
            <person name="Galagan J.E."/>
            <person name="Calvo S.E."/>
            <person name="Cuomo C."/>
            <person name="Ma L.J."/>
            <person name="Wortman J.R."/>
            <person name="Batzoglou S."/>
            <person name="Lee S.I."/>
            <person name="Basturkmen M."/>
            <person name="Spevak C.C."/>
            <person name="Clutterbuck J."/>
            <person name="Kapitonov V."/>
            <person name="Jurka J."/>
            <person name="Scazzocchio C."/>
            <person name="Farman M."/>
            <person name="Butler J."/>
            <person name="Purcell S."/>
            <person name="Harris S."/>
            <person name="Braus G.H."/>
            <person name="Draht O."/>
            <person name="Busch S."/>
            <person name="D'Enfert C."/>
            <person name="Bouchier C."/>
            <person name="Goldman G.H."/>
            <person name="Bell-Pedersen D."/>
            <person name="Griffiths-Jones S."/>
            <person name="Doonan J.H."/>
            <person name="Yu J."/>
            <person name="Vienken K."/>
            <person name="Pain A."/>
            <person name="Freitag M."/>
            <person name="Selker E.U."/>
            <person name="Archer D.B."/>
            <person name="Penalva M.A."/>
            <person name="Oakley B.R."/>
            <person name="Momany M."/>
            <person name="Tanaka T."/>
            <person name="Kumagai T."/>
            <person name="Asai K."/>
            <person name="Machida M."/>
            <person name="Nierman W.C."/>
            <person name="Denning D.W."/>
            <person name="Caddick M."/>
            <person name="Hynes M."/>
            <person name="Paoletti M."/>
            <person name="Fischer R."/>
            <person name="Miller B."/>
            <person name="Dyer P."/>
            <person name="Sachs M.S."/>
            <person name="Osmani S.A."/>
            <person name="Birren B.W."/>
        </authorList>
    </citation>
    <scope>NUCLEOTIDE SEQUENCE [LARGE SCALE GENOMIC DNA]</scope>
    <source>
        <strain evidence="2">FGSC A4 / ATCC 38163 / CBS 112.46 / NRRL 194 / M139</strain>
    </source>
</reference>
<keyword evidence="2" id="KW-1185">Reference proteome</keyword>
<gene>
    <name evidence="1" type="ORF">ANIA_07829</name>
</gene>
<dbReference type="RefSeq" id="XP_681098.1">
    <property type="nucleotide sequence ID" value="XM_676006.1"/>
</dbReference>
<sequence>MIQPVSWRKYKQAINKGKAGNNWDNSKGLDNMTKPVLPCNKKEKIHCEGSKAAKAAVYVGVKIRPDLLPYNKACILPRANCELHLTKQSSSCSMTTSYLEDADSSSIIRYITIACRLPQSTDKIHVKLGEIVRIGTNELSFTRTPLVRVGEIGLDTQLSFLFREHHLMFLMPYLIPKILQPVFLNNFK</sequence>
<dbReference type="AlphaFoldDB" id="Q5AV51"/>
<evidence type="ECO:0000313" key="2">
    <source>
        <dbReference type="Proteomes" id="UP000000560"/>
    </source>
</evidence>
<evidence type="ECO:0000313" key="1">
    <source>
        <dbReference type="EMBL" id="CBF80193.1"/>
    </source>
</evidence>
<organism evidence="1 2">
    <name type="scientific">Emericella nidulans (strain FGSC A4 / ATCC 38163 / CBS 112.46 / NRRL 194 / M139)</name>
    <name type="common">Aspergillus nidulans</name>
    <dbReference type="NCBI Taxonomy" id="227321"/>
    <lineage>
        <taxon>Eukaryota</taxon>
        <taxon>Fungi</taxon>
        <taxon>Dikarya</taxon>
        <taxon>Ascomycota</taxon>
        <taxon>Pezizomycotina</taxon>
        <taxon>Eurotiomycetes</taxon>
        <taxon>Eurotiomycetidae</taxon>
        <taxon>Eurotiales</taxon>
        <taxon>Aspergillaceae</taxon>
        <taxon>Aspergillus</taxon>
        <taxon>Aspergillus subgen. Nidulantes</taxon>
    </lineage>
</organism>
<dbReference type="KEGG" id="ani:ANIA_07829"/>
<accession>C8VDV4</accession>
<proteinExistence type="predicted"/>
<dbReference type="EMBL" id="BN001304">
    <property type="protein sequence ID" value="CBF80193.1"/>
    <property type="molecule type" value="Genomic_DNA"/>
</dbReference>
<dbReference type="GeneID" id="2869376"/>
<dbReference type="InParanoid" id="Q5AV51"/>
<reference evidence="2" key="2">
    <citation type="journal article" date="2009" name="Fungal Genet. Biol.">
        <title>The 2008 update of the Aspergillus nidulans genome annotation: a community effort.</title>
        <authorList>
            <person name="Wortman J.R."/>
            <person name="Gilsenan J.M."/>
            <person name="Joardar V."/>
            <person name="Deegan J."/>
            <person name="Clutterbuck J."/>
            <person name="Andersen M.R."/>
            <person name="Archer D."/>
            <person name="Bencina M."/>
            <person name="Braus G."/>
            <person name="Coutinho P."/>
            <person name="von Dohren H."/>
            <person name="Doonan J."/>
            <person name="Driessen A.J."/>
            <person name="Durek P."/>
            <person name="Espeso E."/>
            <person name="Fekete E."/>
            <person name="Flipphi M."/>
            <person name="Estrada C.G."/>
            <person name="Geysens S."/>
            <person name="Goldman G."/>
            <person name="de Groot P.W."/>
            <person name="Hansen K."/>
            <person name="Harris S.D."/>
            <person name="Heinekamp T."/>
            <person name="Helmstaedt K."/>
            <person name="Henrissat B."/>
            <person name="Hofmann G."/>
            <person name="Homan T."/>
            <person name="Horio T."/>
            <person name="Horiuchi H."/>
            <person name="James S."/>
            <person name="Jones M."/>
            <person name="Karaffa L."/>
            <person name="Karanyi Z."/>
            <person name="Kato M."/>
            <person name="Keller N."/>
            <person name="Kelly D.E."/>
            <person name="Kiel J.A."/>
            <person name="Kim J.M."/>
            <person name="van der Klei I.J."/>
            <person name="Klis F.M."/>
            <person name="Kovalchuk A."/>
            <person name="Krasevec N."/>
            <person name="Kubicek C.P."/>
            <person name="Liu B."/>
            <person name="Maccabe A."/>
            <person name="Meyer V."/>
            <person name="Mirabito P."/>
            <person name="Miskei M."/>
            <person name="Mos M."/>
            <person name="Mullins J."/>
            <person name="Nelson D.R."/>
            <person name="Nielsen J."/>
            <person name="Oakley B.R."/>
            <person name="Osmani S.A."/>
            <person name="Pakula T."/>
            <person name="Paszewski A."/>
            <person name="Paulsen I."/>
            <person name="Pilsyk S."/>
            <person name="Pocsi I."/>
            <person name="Punt P.J."/>
            <person name="Ram A.F."/>
            <person name="Ren Q."/>
            <person name="Robellet X."/>
            <person name="Robson G."/>
            <person name="Seiboth B."/>
            <person name="van Solingen P."/>
            <person name="Specht T."/>
            <person name="Sun J."/>
            <person name="Taheri-Talesh N."/>
            <person name="Takeshita N."/>
            <person name="Ussery D."/>
            <person name="vanKuyk P.A."/>
            <person name="Visser H."/>
            <person name="van de Vondervoort P.J."/>
            <person name="de Vries R.P."/>
            <person name="Walton J."/>
            <person name="Xiang X."/>
            <person name="Xiong Y."/>
            <person name="Zeng A.P."/>
            <person name="Brandt B.W."/>
            <person name="Cornell M.J."/>
            <person name="van den Hondel C.A."/>
            <person name="Visser J."/>
            <person name="Oliver S.G."/>
            <person name="Turner G."/>
        </authorList>
    </citation>
    <scope>GENOME REANNOTATION</scope>
    <source>
        <strain evidence="2">FGSC A4 / ATCC 38163 / CBS 112.46 / NRRL 194 / M139</strain>
    </source>
</reference>